<dbReference type="Pfam" id="PF05876">
    <property type="entry name" value="GpA_ATPase"/>
    <property type="match status" value="1"/>
</dbReference>
<feature type="domain" description="Terminase large subunit GpA endonuclease" evidence="3">
    <location>
        <begin position="321"/>
        <end position="606"/>
    </location>
</feature>
<sequence>MTQIDMEEFNNWRGCASILRSALRMLRPPDNLRPSEWAERNLKIPEGNRIPGFYRVMNAPIQREPMDQFVNPECRRVTLMWGAQIGKTTCALGMQGFAIAQRPRSQMMMQPSQGDLKTWLETKFNPLTEASESIGRLIAKPRGREGVNNQGMKSYPGGFIMFAWAGSTKTMRGRSAPFIVCDEVDGYNTTDEGSPVSLIWQRAATFGDDRFLVEISTPTLKEASYIEQAFEAGDQRHFHVCCPDCGEMQILTWGRVSWAGRRSTELHDAAKDLHDEHDPATAAYCCEHCGTLWNDGQRVQALRSAEEQGAGWIATKPFKGHASYHAWEAYSTFRRLEDIVQDYLDKLKLDDLQSFANVSLSRTYEIKGDRCDPESLYAKREAWPDHCPDGVLYVTLGADMQMDRLEYEIVGWGMHGETWSLEYGVLWGDPLAGQVFFDLGQIIKTRRFTLRDGTELGISASCLDTGGTTGYPQAAYDWLKGKTGRRIFGVKGYSPSWGNPIVPGPQRRRSGRARRKVDIFPVAVDEAKVVIYRRISQTVGATTPGGPGYMHVPDTREEEWFNQLTAESLVTRKGNVNRREWVKSSKARNEALDCRVYAYAALQIMKPVLKAEAPQEAPSRPDQMEAPMGQREQKQGGQSVQEVTPPPKMKKRRVWRPPGR</sequence>
<dbReference type="InterPro" id="IPR046453">
    <property type="entry name" value="GpA_ATPase"/>
</dbReference>
<evidence type="ECO:0000313" key="5">
    <source>
        <dbReference type="Proteomes" id="UP001165575"/>
    </source>
</evidence>
<dbReference type="HAMAP" id="MF_04144">
    <property type="entry name" value="TERL_LAMBDA"/>
    <property type="match status" value="1"/>
</dbReference>
<reference evidence="4 5" key="1">
    <citation type="submission" date="2022-07" db="EMBL/GenBank/DDBJ databases">
        <title>Bombella genomes.</title>
        <authorList>
            <person name="Harer L."/>
            <person name="Styblova S."/>
            <person name="Ehrmann M."/>
        </authorList>
    </citation>
    <scope>NUCLEOTIDE SEQUENCE [LARGE SCALE GENOMIC DNA]</scope>
    <source>
        <strain evidence="4 5">TMW 2.2556</strain>
    </source>
</reference>
<accession>A0ABT3WLJ9</accession>
<keyword evidence="5" id="KW-1185">Reference proteome</keyword>
<feature type="domain" description="Phage terminase large subunit GpA ATPase" evidence="2">
    <location>
        <begin position="50"/>
        <end position="305"/>
    </location>
</feature>
<organism evidence="4 5">
    <name type="scientific">Bombella pollinis</name>
    <dbReference type="NCBI Taxonomy" id="2967337"/>
    <lineage>
        <taxon>Bacteria</taxon>
        <taxon>Pseudomonadati</taxon>
        <taxon>Pseudomonadota</taxon>
        <taxon>Alphaproteobacteria</taxon>
        <taxon>Acetobacterales</taxon>
        <taxon>Acetobacteraceae</taxon>
        <taxon>Bombella</taxon>
    </lineage>
</organism>
<gene>
    <name evidence="4" type="ORF">NQF89_05680</name>
</gene>
<dbReference type="Proteomes" id="UP001165575">
    <property type="component" value="Unassembled WGS sequence"/>
</dbReference>
<dbReference type="InterPro" id="IPR046454">
    <property type="entry name" value="GpA_endonuclease"/>
</dbReference>
<dbReference type="Gene3D" id="3.40.50.300">
    <property type="entry name" value="P-loop containing nucleotide triphosphate hydrolases"/>
    <property type="match status" value="1"/>
</dbReference>
<feature type="compositionally biased region" description="Basic residues" evidence="1">
    <location>
        <begin position="648"/>
        <end position="660"/>
    </location>
</feature>
<name>A0ABT3WLJ9_9PROT</name>
<dbReference type="InterPro" id="IPR008866">
    <property type="entry name" value="Phage_lambda_GpA-like"/>
</dbReference>
<dbReference type="RefSeq" id="WP_266137738.1">
    <property type="nucleotide sequence ID" value="NZ_JANIDX010000005.1"/>
</dbReference>
<comment type="caution">
    <text evidence="4">The sequence shown here is derived from an EMBL/GenBank/DDBJ whole genome shotgun (WGS) entry which is preliminary data.</text>
</comment>
<evidence type="ECO:0000259" key="3">
    <source>
        <dbReference type="Pfam" id="PF20454"/>
    </source>
</evidence>
<dbReference type="EMBL" id="JANIDX010000005">
    <property type="protein sequence ID" value="MCX5619911.1"/>
    <property type="molecule type" value="Genomic_DNA"/>
</dbReference>
<dbReference type="InterPro" id="IPR027417">
    <property type="entry name" value="P-loop_NTPase"/>
</dbReference>
<feature type="region of interest" description="Disordered" evidence="1">
    <location>
        <begin position="612"/>
        <end position="660"/>
    </location>
</feature>
<evidence type="ECO:0000313" key="4">
    <source>
        <dbReference type="EMBL" id="MCX5619911.1"/>
    </source>
</evidence>
<dbReference type="Pfam" id="PF20454">
    <property type="entry name" value="GpA_nuclease"/>
    <property type="match status" value="1"/>
</dbReference>
<proteinExistence type="inferred from homology"/>
<evidence type="ECO:0000259" key="2">
    <source>
        <dbReference type="Pfam" id="PF05876"/>
    </source>
</evidence>
<evidence type="ECO:0000256" key="1">
    <source>
        <dbReference type="SAM" id="MobiDB-lite"/>
    </source>
</evidence>
<protein>
    <submittedName>
        <fullName evidence="4">Phage terminase large subunit family protein</fullName>
    </submittedName>
</protein>